<dbReference type="Proteomes" id="UP001055057">
    <property type="component" value="Unassembled WGS sequence"/>
</dbReference>
<comment type="caution">
    <text evidence="1">The sequence shown here is derived from an EMBL/GenBank/DDBJ whole genome shotgun (WGS) entry which is preliminary data.</text>
</comment>
<evidence type="ECO:0000313" key="2">
    <source>
        <dbReference type="Proteomes" id="UP001055057"/>
    </source>
</evidence>
<evidence type="ECO:0000313" key="1">
    <source>
        <dbReference type="EMBL" id="GJE62686.1"/>
    </source>
</evidence>
<dbReference type="Pfam" id="PF11300">
    <property type="entry name" value="DUF3102"/>
    <property type="match status" value="1"/>
</dbReference>
<dbReference type="InterPro" id="IPR021451">
    <property type="entry name" value="DUF3102"/>
</dbReference>
<keyword evidence="2" id="KW-1185">Reference proteome</keyword>
<reference evidence="1" key="2">
    <citation type="submission" date="2021-08" db="EMBL/GenBank/DDBJ databases">
        <authorList>
            <person name="Tani A."/>
            <person name="Ola A."/>
            <person name="Ogura Y."/>
            <person name="Katsura K."/>
            <person name="Hayashi T."/>
        </authorList>
    </citation>
    <scope>NUCLEOTIDE SEQUENCE</scope>
    <source>
        <strain evidence="1">DSM 23632</strain>
    </source>
</reference>
<proteinExistence type="predicted"/>
<protein>
    <submittedName>
        <fullName evidence="1">Uncharacterized protein</fullName>
    </submittedName>
</protein>
<gene>
    <name evidence="1" type="ORF">MPOCJGCO_4820</name>
</gene>
<reference evidence="1" key="1">
    <citation type="journal article" date="2021" name="Front. Microbiol.">
        <title>Comprehensive Comparative Genomics and Phenotyping of Methylobacterium Species.</title>
        <authorList>
            <person name="Alessa O."/>
            <person name="Ogura Y."/>
            <person name="Fujitani Y."/>
            <person name="Takami H."/>
            <person name="Hayashi T."/>
            <person name="Sahin N."/>
            <person name="Tani A."/>
        </authorList>
    </citation>
    <scope>NUCLEOTIDE SEQUENCE</scope>
    <source>
        <strain evidence="1">DSM 23632</strain>
    </source>
</reference>
<name>A0ABQ4U5G8_9HYPH</name>
<dbReference type="EMBL" id="BPRB01000376">
    <property type="protein sequence ID" value="GJE62686.1"/>
    <property type="molecule type" value="Genomic_DNA"/>
</dbReference>
<accession>A0ABQ4U5G8</accession>
<sequence>MLSHSASIHSDTPAVASVAVKAQIDVRNGVRDLEEIAGRINERERRAATYAHDQWLENGRDLLTAKAILGHGKFEQWCEWALSYTARTAQKLMRAAEVWVSVVR</sequence>
<organism evidence="1 2">
    <name type="scientific">Methylobacterium trifolii</name>
    <dbReference type="NCBI Taxonomy" id="1003092"/>
    <lineage>
        <taxon>Bacteria</taxon>
        <taxon>Pseudomonadati</taxon>
        <taxon>Pseudomonadota</taxon>
        <taxon>Alphaproteobacteria</taxon>
        <taxon>Hyphomicrobiales</taxon>
        <taxon>Methylobacteriaceae</taxon>
        <taxon>Methylobacterium</taxon>
    </lineage>
</organism>